<dbReference type="InterPro" id="IPR001387">
    <property type="entry name" value="Cro/C1-type_HTH"/>
</dbReference>
<proteinExistence type="predicted"/>
<sequence>MRELRQSRRLTIEELAEASGISGRAIGDMERGRSRRPHRGTITALAQGLDLDEAVRAELLGAARAARPGPQPAESVRISPYTLPRGVRDFVGRRAELSALRALAREADEGRAGAPPAAVVCGPPGSGKTTLAVRLAEELAASCPDGTFLVDLRGLDRRPPPVEQVLPVLLASWGVGDAELARLTAEERLARYHELTAGLRAVLVLDNAGGEAQVRPLLPRAGGCSWW</sequence>
<dbReference type="SUPFAM" id="SSF47413">
    <property type="entry name" value="lambda repressor-like DNA-binding domains"/>
    <property type="match status" value="1"/>
</dbReference>
<dbReference type="Proteomes" id="UP000682308">
    <property type="component" value="Unassembled WGS sequence"/>
</dbReference>
<dbReference type="InterPro" id="IPR041664">
    <property type="entry name" value="AAA_16"/>
</dbReference>
<comment type="caution">
    <text evidence="2">The sequence shown here is derived from an EMBL/GenBank/DDBJ whole genome shotgun (WGS) entry which is preliminary data.</text>
</comment>
<dbReference type="PANTHER" id="PTHR47691">
    <property type="entry name" value="REGULATOR-RELATED"/>
    <property type="match status" value="1"/>
</dbReference>
<accession>A0A941J5R3</accession>
<dbReference type="AlphaFoldDB" id="A0A941J5R3"/>
<dbReference type="CDD" id="cd00093">
    <property type="entry name" value="HTH_XRE"/>
    <property type="match status" value="1"/>
</dbReference>
<dbReference type="GO" id="GO:0003677">
    <property type="term" value="F:DNA binding"/>
    <property type="evidence" value="ECO:0007669"/>
    <property type="project" value="InterPro"/>
</dbReference>
<dbReference type="Pfam" id="PF13560">
    <property type="entry name" value="HTH_31"/>
    <property type="match status" value="1"/>
</dbReference>
<dbReference type="InterPro" id="IPR027417">
    <property type="entry name" value="P-loop_NTPase"/>
</dbReference>
<dbReference type="PROSITE" id="PS50943">
    <property type="entry name" value="HTH_CROC1"/>
    <property type="match status" value="1"/>
</dbReference>
<dbReference type="Gene3D" id="1.10.260.40">
    <property type="entry name" value="lambda repressor-like DNA-binding domains"/>
    <property type="match status" value="1"/>
</dbReference>
<dbReference type="SUPFAM" id="SSF52540">
    <property type="entry name" value="P-loop containing nucleoside triphosphate hydrolases"/>
    <property type="match status" value="1"/>
</dbReference>
<dbReference type="SMART" id="SM00530">
    <property type="entry name" value="HTH_XRE"/>
    <property type="match status" value="1"/>
</dbReference>
<dbReference type="InterPro" id="IPR010982">
    <property type="entry name" value="Lambda_DNA-bd_dom_sf"/>
</dbReference>
<dbReference type="EMBL" id="JAGTPG010000002">
    <property type="protein sequence ID" value="MBR8640259.1"/>
    <property type="molecule type" value="Genomic_DNA"/>
</dbReference>
<reference evidence="2 3" key="1">
    <citation type="submission" date="2021-04" db="EMBL/GenBank/DDBJ databases">
        <title>Characterization of the biosynthetic gene cluster of new lipopeptides with antitumor activity in the genome of the marine Streptomyces PHM034.</title>
        <authorList>
            <person name="Ceniceros A."/>
            <person name="Canedo L."/>
            <person name="Mendez C."/>
            <person name="Olano C."/>
            <person name="Schleissner C."/>
            <person name="Cuevas C."/>
            <person name="De La Calle F."/>
            <person name="Salas J.A."/>
        </authorList>
    </citation>
    <scope>NUCLEOTIDE SEQUENCE [LARGE SCALE GENOMIC DNA]</scope>
    <source>
        <strain evidence="2 3">PHM034</strain>
    </source>
</reference>
<evidence type="ECO:0000313" key="2">
    <source>
        <dbReference type="EMBL" id="MBR8640259.1"/>
    </source>
</evidence>
<dbReference type="Pfam" id="PF13191">
    <property type="entry name" value="AAA_16"/>
    <property type="match status" value="1"/>
</dbReference>
<evidence type="ECO:0000259" key="1">
    <source>
        <dbReference type="PROSITE" id="PS50943"/>
    </source>
</evidence>
<keyword evidence="3" id="KW-1185">Reference proteome</keyword>
<organism evidence="2 3">
    <name type="scientific">Streptomyces tuirus</name>
    <dbReference type="NCBI Taxonomy" id="68278"/>
    <lineage>
        <taxon>Bacteria</taxon>
        <taxon>Bacillati</taxon>
        <taxon>Actinomycetota</taxon>
        <taxon>Actinomycetes</taxon>
        <taxon>Kitasatosporales</taxon>
        <taxon>Streptomycetaceae</taxon>
        <taxon>Streptomyces</taxon>
    </lineage>
</organism>
<feature type="domain" description="HTH cro/C1-type" evidence="1">
    <location>
        <begin position="1"/>
        <end position="56"/>
    </location>
</feature>
<dbReference type="PANTHER" id="PTHR47691:SF3">
    <property type="entry name" value="HTH-TYPE TRANSCRIPTIONAL REGULATOR RV0890C-RELATED"/>
    <property type="match status" value="1"/>
</dbReference>
<evidence type="ECO:0000313" key="3">
    <source>
        <dbReference type="Proteomes" id="UP000682308"/>
    </source>
</evidence>
<name>A0A941J5R3_9ACTN</name>
<dbReference type="Gene3D" id="3.40.50.300">
    <property type="entry name" value="P-loop containing nucleotide triphosphate hydrolases"/>
    <property type="match status" value="1"/>
</dbReference>
<protein>
    <submittedName>
        <fullName evidence="2">Helix-turn-helix domain-containing protein</fullName>
    </submittedName>
</protein>
<gene>
    <name evidence="2" type="ORF">KEF29_15535</name>
</gene>